<name>A0A9W4T9F6_9GLOM</name>
<dbReference type="InterPro" id="IPR011067">
    <property type="entry name" value="Plasmid_toxin/cell-grow_inhib"/>
</dbReference>
<dbReference type="GO" id="GO:0003677">
    <property type="term" value="F:DNA binding"/>
    <property type="evidence" value="ECO:0007669"/>
    <property type="project" value="InterPro"/>
</dbReference>
<keyword evidence="2" id="KW-1185">Reference proteome</keyword>
<accession>A0A9W4T9F6</accession>
<proteinExistence type="predicted"/>
<gene>
    <name evidence="1" type="ORF">FWILDA_LOCUS17008</name>
</gene>
<reference evidence="1" key="1">
    <citation type="submission" date="2022-08" db="EMBL/GenBank/DDBJ databases">
        <authorList>
            <person name="Kallberg Y."/>
            <person name="Tangrot J."/>
            <person name="Rosling A."/>
        </authorList>
    </citation>
    <scope>NUCLEOTIDE SEQUENCE</scope>
    <source>
        <strain evidence="1">Wild A</strain>
    </source>
</reference>
<dbReference type="EMBL" id="CAMKVN010012267">
    <property type="protein sequence ID" value="CAI2195302.1"/>
    <property type="molecule type" value="Genomic_DNA"/>
</dbReference>
<organism evidence="1 2">
    <name type="scientific">Funneliformis geosporum</name>
    <dbReference type="NCBI Taxonomy" id="1117311"/>
    <lineage>
        <taxon>Eukaryota</taxon>
        <taxon>Fungi</taxon>
        <taxon>Fungi incertae sedis</taxon>
        <taxon>Mucoromycota</taxon>
        <taxon>Glomeromycotina</taxon>
        <taxon>Glomeromycetes</taxon>
        <taxon>Glomerales</taxon>
        <taxon>Glomeraceae</taxon>
        <taxon>Funneliformis</taxon>
    </lineage>
</organism>
<dbReference type="AlphaFoldDB" id="A0A9W4T9F6"/>
<comment type="caution">
    <text evidence="1">The sequence shown here is derived from an EMBL/GenBank/DDBJ whole genome shotgun (WGS) entry which is preliminary data.</text>
</comment>
<sequence length="95" mass="10803">EHQGKRTIILIGNSQQKELRQIIGVVQLVEHRPPDPSVVGSIKDINGKVMIDQIQCVDKERIGDKIKNLTVEEMNKVAEKLRKILSLRELLKAKL</sequence>
<dbReference type="AntiFam" id="ANF00010">
    <property type="entry name" value="tRNA translation"/>
</dbReference>
<evidence type="ECO:0000313" key="1">
    <source>
        <dbReference type="EMBL" id="CAI2195302.1"/>
    </source>
</evidence>
<evidence type="ECO:0000313" key="2">
    <source>
        <dbReference type="Proteomes" id="UP001153678"/>
    </source>
</evidence>
<dbReference type="Gene3D" id="2.30.30.110">
    <property type="match status" value="1"/>
</dbReference>
<feature type="non-terminal residue" evidence="1">
    <location>
        <position position="95"/>
    </location>
</feature>
<dbReference type="Proteomes" id="UP001153678">
    <property type="component" value="Unassembled WGS sequence"/>
</dbReference>
<dbReference type="InterPro" id="IPR003477">
    <property type="entry name" value="PemK-like"/>
</dbReference>
<protein>
    <submittedName>
        <fullName evidence="1">8325_t:CDS:1</fullName>
    </submittedName>
</protein>
<dbReference type="OrthoDB" id="2410247at2759"/>
<dbReference type="Pfam" id="PF02452">
    <property type="entry name" value="PemK_toxin"/>
    <property type="match status" value="1"/>
</dbReference>
<dbReference type="SUPFAM" id="SSF50118">
    <property type="entry name" value="Cell growth inhibitor/plasmid maintenance toxic component"/>
    <property type="match status" value="1"/>
</dbReference>